<keyword evidence="6 10" id="KW-0560">Oxidoreductase</keyword>
<dbReference type="GO" id="GO:0005506">
    <property type="term" value="F:iron ion binding"/>
    <property type="evidence" value="ECO:0007669"/>
    <property type="project" value="InterPro"/>
</dbReference>
<dbReference type="Gene3D" id="1.10.630.10">
    <property type="entry name" value="Cytochrome P450"/>
    <property type="match status" value="1"/>
</dbReference>
<evidence type="ECO:0000256" key="3">
    <source>
        <dbReference type="ARBA" id="ARBA00010617"/>
    </source>
</evidence>
<evidence type="ECO:0000256" key="9">
    <source>
        <dbReference type="PIRSR" id="PIRSR602401-1"/>
    </source>
</evidence>
<feature type="binding site" description="axial binding residue" evidence="9">
    <location>
        <position position="434"/>
    </location>
    <ligand>
        <name>heme</name>
        <dbReference type="ChEBI" id="CHEBI:30413"/>
    </ligand>
    <ligandPart>
        <name>Fe</name>
        <dbReference type="ChEBI" id="CHEBI:18248"/>
    </ligandPart>
</feature>
<dbReference type="PROSITE" id="PS00086">
    <property type="entry name" value="CYTOCHROME_P450"/>
    <property type="match status" value="1"/>
</dbReference>
<dbReference type="InterPro" id="IPR017972">
    <property type="entry name" value="Cyt_P450_CS"/>
</dbReference>
<name>A0A167KT09_CALVF</name>
<comment type="similarity">
    <text evidence="3 10">Belongs to the cytochrome P450 family.</text>
</comment>
<dbReference type="AlphaFoldDB" id="A0A167KT09"/>
<evidence type="ECO:0000256" key="11">
    <source>
        <dbReference type="SAM" id="Phobius"/>
    </source>
</evidence>
<keyword evidence="5 9" id="KW-0479">Metal-binding</keyword>
<dbReference type="InterPro" id="IPR036396">
    <property type="entry name" value="Cyt_P450_sf"/>
</dbReference>
<keyword evidence="7 9" id="KW-0408">Iron</keyword>
<dbReference type="OrthoDB" id="2789670at2759"/>
<dbReference type="Proteomes" id="UP000076738">
    <property type="component" value="Unassembled WGS sequence"/>
</dbReference>
<evidence type="ECO:0000256" key="6">
    <source>
        <dbReference type="ARBA" id="ARBA00023002"/>
    </source>
</evidence>
<keyword evidence="11" id="KW-1133">Transmembrane helix</keyword>
<protein>
    <submittedName>
        <fullName evidence="12">Cytochrome P450</fullName>
    </submittedName>
</protein>
<dbReference type="Pfam" id="PF00067">
    <property type="entry name" value="p450"/>
    <property type="match status" value="1"/>
</dbReference>
<accession>A0A167KT09</accession>
<dbReference type="EMBL" id="KV417291">
    <property type="protein sequence ID" value="KZO94970.1"/>
    <property type="molecule type" value="Genomic_DNA"/>
</dbReference>
<dbReference type="GO" id="GO:0016705">
    <property type="term" value="F:oxidoreductase activity, acting on paired donors, with incorporation or reduction of molecular oxygen"/>
    <property type="evidence" value="ECO:0007669"/>
    <property type="project" value="InterPro"/>
</dbReference>
<evidence type="ECO:0000313" key="12">
    <source>
        <dbReference type="EMBL" id="KZO94970.1"/>
    </source>
</evidence>
<keyword evidence="13" id="KW-1185">Reference proteome</keyword>
<dbReference type="PANTHER" id="PTHR46300">
    <property type="entry name" value="P450, PUTATIVE (EUROFUNG)-RELATED-RELATED"/>
    <property type="match status" value="1"/>
</dbReference>
<keyword evidence="4 9" id="KW-0349">Heme</keyword>
<evidence type="ECO:0000256" key="7">
    <source>
        <dbReference type="ARBA" id="ARBA00023004"/>
    </source>
</evidence>
<evidence type="ECO:0000256" key="2">
    <source>
        <dbReference type="ARBA" id="ARBA00005179"/>
    </source>
</evidence>
<dbReference type="GO" id="GO:0020037">
    <property type="term" value="F:heme binding"/>
    <property type="evidence" value="ECO:0007669"/>
    <property type="project" value="InterPro"/>
</dbReference>
<dbReference type="SUPFAM" id="SSF48264">
    <property type="entry name" value="Cytochrome P450"/>
    <property type="match status" value="1"/>
</dbReference>
<organism evidence="12 13">
    <name type="scientific">Calocera viscosa (strain TUFC12733)</name>
    <dbReference type="NCBI Taxonomy" id="1330018"/>
    <lineage>
        <taxon>Eukaryota</taxon>
        <taxon>Fungi</taxon>
        <taxon>Dikarya</taxon>
        <taxon>Basidiomycota</taxon>
        <taxon>Agaricomycotina</taxon>
        <taxon>Dacrymycetes</taxon>
        <taxon>Dacrymycetales</taxon>
        <taxon>Dacrymycetaceae</taxon>
        <taxon>Calocera</taxon>
    </lineage>
</organism>
<dbReference type="STRING" id="1330018.A0A167KT09"/>
<dbReference type="InterPro" id="IPR050364">
    <property type="entry name" value="Cytochrome_P450_fung"/>
</dbReference>
<keyword evidence="11" id="KW-0812">Transmembrane</keyword>
<dbReference type="InterPro" id="IPR002401">
    <property type="entry name" value="Cyt_P450_E_grp-I"/>
</dbReference>
<dbReference type="InterPro" id="IPR001128">
    <property type="entry name" value="Cyt_P450"/>
</dbReference>
<dbReference type="PRINTS" id="PR00385">
    <property type="entry name" value="P450"/>
</dbReference>
<sequence>MSNLLVTIGAPICTLVIVIFGWRLFAQRRIPVPPGPKGYPIIGNLLDMPKEQEWLVFRDMIYVSVLGQHFLVVSSVKIAADLLEKRSAIYSGRMRFIFGGELCNYNRGIALKEGTSHREARKCAHRGLNSTAVKQWQWLQEEEAHKTLRKLVQCPAEFAKQFRSNAASSIMKIAYGYELERDDDPWLHTANQVMEEFSEGCSPGRWMVDGLPFLKHVPAWIPGAGFQNTALICKDRIDHMFSDPFNLVKERMAVGTVIPSMTAQLLERNKESTDEELIKNALGSLYGGGVDTTPSALTSFVKAMLLYPDVQKSAKEELDRVVGQERLPVFADRSKLPYMNALIKEVLRWATIVPLGVPHRLIKDDVYNGYSIPKDTIVLTNIWRMTRDTSTYGPDVDSFRPERFLGPNPAPQGFSTSNTREFGSPLFGFGRRVCPGEHLAEASLFITCSNILAAMDISPVMGDDGMPLLPDMEYSSGVIVHPTPFKCNIRPRSPNAAELINRGRPTLSH</sequence>
<evidence type="ECO:0000256" key="5">
    <source>
        <dbReference type="ARBA" id="ARBA00022723"/>
    </source>
</evidence>
<dbReference type="GO" id="GO:0004497">
    <property type="term" value="F:monooxygenase activity"/>
    <property type="evidence" value="ECO:0007669"/>
    <property type="project" value="UniProtKB-KW"/>
</dbReference>
<evidence type="ECO:0000256" key="4">
    <source>
        <dbReference type="ARBA" id="ARBA00022617"/>
    </source>
</evidence>
<dbReference type="CDD" id="cd11065">
    <property type="entry name" value="CYP64-like"/>
    <property type="match status" value="1"/>
</dbReference>
<evidence type="ECO:0000256" key="1">
    <source>
        <dbReference type="ARBA" id="ARBA00001971"/>
    </source>
</evidence>
<gene>
    <name evidence="12" type="ORF">CALVIDRAFT_599451</name>
</gene>
<feature type="transmembrane region" description="Helical" evidence="11">
    <location>
        <begin position="6"/>
        <end position="25"/>
    </location>
</feature>
<reference evidence="12 13" key="1">
    <citation type="journal article" date="2016" name="Mol. Biol. Evol.">
        <title>Comparative Genomics of Early-Diverging Mushroom-Forming Fungi Provides Insights into the Origins of Lignocellulose Decay Capabilities.</title>
        <authorList>
            <person name="Nagy L.G."/>
            <person name="Riley R."/>
            <person name="Tritt A."/>
            <person name="Adam C."/>
            <person name="Daum C."/>
            <person name="Floudas D."/>
            <person name="Sun H."/>
            <person name="Yadav J.S."/>
            <person name="Pangilinan J."/>
            <person name="Larsson K.H."/>
            <person name="Matsuura K."/>
            <person name="Barry K."/>
            <person name="Labutti K."/>
            <person name="Kuo R."/>
            <person name="Ohm R.A."/>
            <person name="Bhattacharya S.S."/>
            <person name="Shirouzu T."/>
            <person name="Yoshinaga Y."/>
            <person name="Martin F.M."/>
            <person name="Grigoriev I.V."/>
            <person name="Hibbett D.S."/>
        </authorList>
    </citation>
    <scope>NUCLEOTIDE SEQUENCE [LARGE SCALE GENOMIC DNA]</scope>
    <source>
        <strain evidence="12 13">TUFC12733</strain>
    </source>
</reference>
<comment type="cofactor">
    <cofactor evidence="1 9">
        <name>heme</name>
        <dbReference type="ChEBI" id="CHEBI:30413"/>
    </cofactor>
</comment>
<keyword evidence="8 10" id="KW-0503">Monooxygenase</keyword>
<dbReference type="PANTHER" id="PTHR46300:SF7">
    <property type="entry name" value="P450, PUTATIVE (EUROFUNG)-RELATED"/>
    <property type="match status" value="1"/>
</dbReference>
<proteinExistence type="inferred from homology"/>
<evidence type="ECO:0000313" key="13">
    <source>
        <dbReference type="Proteomes" id="UP000076738"/>
    </source>
</evidence>
<evidence type="ECO:0000256" key="8">
    <source>
        <dbReference type="ARBA" id="ARBA00023033"/>
    </source>
</evidence>
<evidence type="ECO:0000256" key="10">
    <source>
        <dbReference type="RuleBase" id="RU000461"/>
    </source>
</evidence>
<comment type="pathway">
    <text evidence="2">Secondary metabolite biosynthesis.</text>
</comment>
<keyword evidence="11" id="KW-0472">Membrane</keyword>
<dbReference type="PRINTS" id="PR00463">
    <property type="entry name" value="EP450I"/>
</dbReference>